<accession>A0A918TN79</accession>
<comment type="caution">
    <text evidence="1">The sequence shown here is derived from an EMBL/GenBank/DDBJ whole genome shotgun (WGS) entry which is preliminary data.</text>
</comment>
<sequence length="87" mass="8886">MAVPMGGWHKFGVELANAKATEGAVGGIEAAFVFWGGSGHAAILAKAGAMEKGEGGFARGKGGLIRRNAGQFDSDLRFTGGRRGHQA</sequence>
<evidence type="ECO:0000313" key="2">
    <source>
        <dbReference type="Proteomes" id="UP000638981"/>
    </source>
</evidence>
<protein>
    <submittedName>
        <fullName evidence="1">Uncharacterized protein</fullName>
    </submittedName>
</protein>
<name>A0A918TN79_9RHOB</name>
<organism evidence="1 2">
    <name type="scientific">Neogemmobacter tilapiae</name>
    <dbReference type="NCBI Taxonomy" id="875041"/>
    <lineage>
        <taxon>Bacteria</taxon>
        <taxon>Pseudomonadati</taxon>
        <taxon>Pseudomonadota</taxon>
        <taxon>Alphaproteobacteria</taxon>
        <taxon>Rhodobacterales</taxon>
        <taxon>Paracoccaceae</taxon>
        <taxon>Neogemmobacter</taxon>
    </lineage>
</organism>
<dbReference type="Proteomes" id="UP000638981">
    <property type="component" value="Unassembled WGS sequence"/>
</dbReference>
<dbReference type="EMBL" id="BMYJ01000005">
    <property type="protein sequence ID" value="GHC55279.1"/>
    <property type="molecule type" value="Genomic_DNA"/>
</dbReference>
<proteinExistence type="predicted"/>
<reference evidence="1" key="1">
    <citation type="journal article" date="2014" name="Int. J. Syst. Evol. Microbiol.">
        <title>Complete genome sequence of Corynebacterium casei LMG S-19264T (=DSM 44701T), isolated from a smear-ripened cheese.</title>
        <authorList>
            <consortium name="US DOE Joint Genome Institute (JGI-PGF)"/>
            <person name="Walter F."/>
            <person name="Albersmeier A."/>
            <person name="Kalinowski J."/>
            <person name="Ruckert C."/>
        </authorList>
    </citation>
    <scope>NUCLEOTIDE SEQUENCE</scope>
    <source>
        <strain evidence="1">KCTC 23310</strain>
    </source>
</reference>
<keyword evidence="2" id="KW-1185">Reference proteome</keyword>
<dbReference type="AlphaFoldDB" id="A0A918TN79"/>
<evidence type="ECO:0000313" key="1">
    <source>
        <dbReference type="EMBL" id="GHC55279.1"/>
    </source>
</evidence>
<gene>
    <name evidence="1" type="ORF">GCM10007315_17720</name>
</gene>
<reference evidence="1" key="2">
    <citation type="submission" date="2020-09" db="EMBL/GenBank/DDBJ databases">
        <authorList>
            <person name="Sun Q."/>
            <person name="Kim S."/>
        </authorList>
    </citation>
    <scope>NUCLEOTIDE SEQUENCE</scope>
    <source>
        <strain evidence="1">KCTC 23310</strain>
    </source>
</reference>